<accession>A0A1Y2IL70</accession>
<keyword evidence="3" id="KW-1185">Reference proteome</keyword>
<dbReference type="Proteomes" id="UP000193067">
    <property type="component" value="Unassembled WGS sequence"/>
</dbReference>
<name>A0A1Y2IL70_TRAC3</name>
<dbReference type="Pfam" id="PF20236">
    <property type="entry name" value="DUF6593"/>
    <property type="match status" value="1"/>
</dbReference>
<gene>
    <name evidence="2" type="ORF">PYCCODRAFT_1368435</name>
</gene>
<reference evidence="2 3" key="1">
    <citation type="journal article" date="2015" name="Biotechnol. Biofuels">
        <title>Enhanced degradation of softwood versus hardwood by the white-rot fungus Pycnoporus coccineus.</title>
        <authorList>
            <person name="Couturier M."/>
            <person name="Navarro D."/>
            <person name="Chevret D."/>
            <person name="Henrissat B."/>
            <person name="Piumi F."/>
            <person name="Ruiz-Duenas F.J."/>
            <person name="Martinez A.T."/>
            <person name="Grigoriev I.V."/>
            <person name="Riley R."/>
            <person name="Lipzen A."/>
            <person name="Berrin J.G."/>
            <person name="Master E.R."/>
            <person name="Rosso M.N."/>
        </authorList>
    </citation>
    <scope>NUCLEOTIDE SEQUENCE [LARGE SCALE GENOMIC DNA]</scope>
    <source>
        <strain evidence="2 3">BRFM310</strain>
    </source>
</reference>
<dbReference type="AlphaFoldDB" id="A0A1Y2IL70"/>
<evidence type="ECO:0000259" key="1">
    <source>
        <dbReference type="Pfam" id="PF20236"/>
    </source>
</evidence>
<dbReference type="EMBL" id="KZ084108">
    <property type="protein sequence ID" value="OSD01887.1"/>
    <property type="molecule type" value="Genomic_DNA"/>
</dbReference>
<dbReference type="STRING" id="1353009.A0A1Y2IL70"/>
<evidence type="ECO:0000313" key="3">
    <source>
        <dbReference type="Proteomes" id="UP000193067"/>
    </source>
</evidence>
<dbReference type="InterPro" id="IPR046528">
    <property type="entry name" value="DUF6593"/>
</dbReference>
<feature type="domain" description="DUF6593" evidence="1">
    <location>
        <begin position="72"/>
        <end position="187"/>
    </location>
</feature>
<organism evidence="2 3">
    <name type="scientific">Trametes coccinea (strain BRFM310)</name>
    <name type="common">Pycnoporus coccineus</name>
    <dbReference type="NCBI Taxonomy" id="1353009"/>
    <lineage>
        <taxon>Eukaryota</taxon>
        <taxon>Fungi</taxon>
        <taxon>Dikarya</taxon>
        <taxon>Basidiomycota</taxon>
        <taxon>Agaricomycotina</taxon>
        <taxon>Agaricomycetes</taxon>
        <taxon>Polyporales</taxon>
        <taxon>Polyporaceae</taxon>
        <taxon>Trametes</taxon>
    </lineage>
</organism>
<protein>
    <recommendedName>
        <fullName evidence="1">DUF6593 domain-containing protein</fullName>
    </recommendedName>
</protein>
<proteinExistence type="predicted"/>
<dbReference type="OrthoDB" id="2910790at2759"/>
<evidence type="ECO:0000313" key="2">
    <source>
        <dbReference type="EMBL" id="OSD01887.1"/>
    </source>
</evidence>
<sequence>MLNRSLPYVLEDRTGHYAGSDFDEIYDRLFLHVSCPPPSRTADYAETTLMIYDTGRRSSSRRQSRPALREPSVVLEFGPNGALGTVSFPRLAVSAPMSQYLRKTSMFSSSLSRKFTASNGEDYRWVYRGVKEHEWTCADSRDYVVAHYTLKPPDQPSYNTSGNILTIYEPWAHLATEILASLTIMRHLAANKC</sequence>